<dbReference type="Gene3D" id="3.30.70.360">
    <property type="match status" value="1"/>
</dbReference>
<evidence type="ECO:0000256" key="15">
    <source>
        <dbReference type="PIRSR" id="PIRSR037217-1"/>
    </source>
</evidence>
<dbReference type="InterPro" id="IPR011650">
    <property type="entry name" value="Peptidase_M20_dimer"/>
</dbReference>
<dbReference type="Pfam" id="PF01546">
    <property type="entry name" value="Peptidase_M20"/>
    <property type="match status" value="1"/>
</dbReference>
<dbReference type="AlphaFoldDB" id="W6MVL4"/>
<dbReference type="GO" id="GO:0000328">
    <property type="term" value="C:fungal-type vacuole lumen"/>
    <property type="evidence" value="ECO:0007669"/>
    <property type="project" value="TreeGrafter"/>
</dbReference>
<dbReference type="STRING" id="1382522.W6MVL4"/>
<evidence type="ECO:0000256" key="14">
    <source>
        <dbReference type="ARBA" id="ARBA00023180"/>
    </source>
</evidence>
<comment type="cofactor">
    <cofactor evidence="1">
        <name>Zn(2+)</name>
        <dbReference type="ChEBI" id="CHEBI:29105"/>
    </cofactor>
</comment>
<evidence type="ECO:0000259" key="18">
    <source>
        <dbReference type="Pfam" id="PF07687"/>
    </source>
</evidence>
<feature type="active site" description="Proton acceptor" evidence="15">
    <location>
        <position position="229"/>
    </location>
</feature>
<keyword evidence="20" id="KW-1185">Reference proteome</keyword>
<evidence type="ECO:0000256" key="5">
    <source>
        <dbReference type="ARBA" id="ARBA00022645"/>
    </source>
</evidence>
<evidence type="ECO:0000256" key="6">
    <source>
        <dbReference type="ARBA" id="ARBA00022670"/>
    </source>
</evidence>
<feature type="active site" evidence="15">
    <location>
        <position position="162"/>
    </location>
</feature>
<feature type="transmembrane region" description="Helical" evidence="17">
    <location>
        <begin position="12"/>
        <end position="30"/>
    </location>
</feature>
<dbReference type="InterPro" id="IPR002933">
    <property type="entry name" value="Peptidase_M20"/>
</dbReference>
<keyword evidence="6" id="KW-0645">Protease</keyword>
<dbReference type="SUPFAM" id="SSF53187">
    <property type="entry name" value="Zn-dependent exopeptidases"/>
    <property type="match status" value="1"/>
</dbReference>
<evidence type="ECO:0000256" key="1">
    <source>
        <dbReference type="ARBA" id="ARBA00001947"/>
    </source>
</evidence>
<reference evidence="19" key="1">
    <citation type="submission" date="2013-12" db="EMBL/GenBank/DDBJ databases">
        <authorList>
            <person name="Genoscope - CEA"/>
        </authorList>
    </citation>
    <scope>NUCLEOTIDE SEQUENCE</scope>
    <source>
        <strain evidence="19">CBS 1993</strain>
    </source>
</reference>
<evidence type="ECO:0000256" key="7">
    <source>
        <dbReference type="ARBA" id="ARBA00022692"/>
    </source>
</evidence>
<comment type="subcellular location">
    <subcellularLocation>
        <location evidence="2">Membrane</location>
        <topology evidence="2">Single-pass membrane protein</topology>
    </subcellularLocation>
</comment>
<name>W6MVL4_9ASCO</name>
<evidence type="ECO:0000256" key="12">
    <source>
        <dbReference type="ARBA" id="ARBA00022989"/>
    </source>
</evidence>
<evidence type="ECO:0000256" key="4">
    <source>
        <dbReference type="ARBA" id="ARBA00022499"/>
    </source>
</evidence>
<keyword evidence="7 17" id="KW-0812">Transmembrane</keyword>
<dbReference type="PIRSF" id="PIRSF037217">
    <property type="entry name" value="Carboxypeptidase_S"/>
    <property type="match status" value="1"/>
</dbReference>
<dbReference type="Gene3D" id="1.10.150.900">
    <property type="match status" value="1"/>
</dbReference>
<dbReference type="Gene3D" id="3.40.630.10">
    <property type="entry name" value="Zn peptidases"/>
    <property type="match status" value="1"/>
</dbReference>
<feature type="binding site" evidence="16">
    <location>
        <position position="160"/>
    </location>
    <ligand>
        <name>Zn(2+)</name>
        <dbReference type="ChEBI" id="CHEBI:29105"/>
        <label>2</label>
    </ligand>
</feature>
<keyword evidence="11" id="KW-0832">Ubl conjugation</keyword>
<dbReference type="EMBL" id="HG793127">
    <property type="protein sequence ID" value="CDK26370.1"/>
    <property type="molecule type" value="Genomic_DNA"/>
</dbReference>
<dbReference type="FunFam" id="3.40.630.10:FF:000098">
    <property type="entry name" value="Gly-Xaa carboxypeptidase"/>
    <property type="match status" value="1"/>
</dbReference>
<evidence type="ECO:0000256" key="10">
    <source>
        <dbReference type="ARBA" id="ARBA00022833"/>
    </source>
</evidence>
<keyword evidence="9" id="KW-0378">Hydrolase</keyword>
<feature type="binding site" evidence="16">
    <location>
        <position position="230"/>
    </location>
    <ligand>
        <name>Zn(2+)</name>
        <dbReference type="ChEBI" id="CHEBI:29105"/>
        <label>1</label>
    </ligand>
</feature>
<dbReference type="Proteomes" id="UP000019384">
    <property type="component" value="Unassembled WGS sequence"/>
</dbReference>
<organism evidence="19 20">
    <name type="scientific">Kuraishia capsulata CBS 1993</name>
    <dbReference type="NCBI Taxonomy" id="1382522"/>
    <lineage>
        <taxon>Eukaryota</taxon>
        <taxon>Fungi</taxon>
        <taxon>Dikarya</taxon>
        <taxon>Ascomycota</taxon>
        <taxon>Saccharomycotina</taxon>
        <taxon>Pichiomycetes</taxon>
        <taxon>Pichiales</taxon>
        <taxon>Pichiaceae</taxon>
        <taxon>Kuraishia</taxon>
    </lineage>
</organism>
<dbReference type="RefSeq" id="XP_022458376.1">
    <property type="nucleotide sequence ID" value="XM_022602587.1"/>
</dbReference>
<keyword evidence="4" id="KW-1017">Isopeptide bond</keyword>
<feature type="binding site" evidence="16">
    <location>
        <position position="195"/>
    </location>
    <ligand>
        <name>Zn(2+)</name>
        <dbReference type="ChEBI" id="CHEBI:29105"/>
        <label>1</label>
    </ligand>
</feature>
<dbReference type="GO" id="GO:0051603">
    <property type="term" value="P:proteolysis involved in protein catabolic process"/>
    <property type="evidence" value="ECO:0007669"/>
    <property type="project" value="TreeGrafter"/>
</dbReference>
<gene>
    <name evidence="19" type="ORF">KUCA_T00002342001</name>
</gene>
<dbReference type="GeneID" id="34519764"/>
<accession>W6MVL4</accession>
<evidence type="ECO:0000313" key="19">
    <source>
        <dbReference type="EMBL" id="CDK26370.1"/>
    </source>
</evidence>
<evidence type="ECO:0000256" key="3">
    <source>
        <dbReference type="ARBA" id="ARBA00006247"/>
    </source>
</evidence>
<keyword evidence="10 16" id="KW-0862">Zinc</keyword>
<dbReference type="InterPro" id="IPR047177">
    <property type="entry name" value="Pept_M20A"/>
</dbReference>
<evidence type="ECO:0000256" key="11">
    <source>
        <dbReference type="ARBA" id="ARBA00022843"/>
    </source>
</evidence>
<dbReference type="SUPFAM" id="SSF55031">
    <property type="entry name" value="Bacterial exopeptidase dimerisation domain"/>
    <property type="match status" value="1"/>
</dbReference>
<sequence>MEKTQRPSNFKAYRFVVLGLTLVVAALYHLRVFEPLLEQFHKDVEVYEQTCPVSVKIAPSSFSKDNSTVFKIINSPEFRNESAGKLSKAVQVDTQIGDVWPDVPEAPEQWAIFKAFHAYLEETFPTVYENLKVETVNTYGLVYTWAGSDPSLKPSMYTAHQDTVPIQEDTIKDWTYPPLSGHYDGDTVYGRGASDCKNLLVALLETVELLLADGFKPTRTALFVFGFDEEAQGTRGAKHLGAFLDERYGKDGIYSILDEGSGVVADGEKLFGIATVREKGYMDLAIELTTPGGHSSLPPDHTSIGIMSQLINLIEADVYEKVLTDENPYLQFLQCQAEHSDVLPAAIKEAVLRAKVDDEANAKVIEYMQGSRASKYLIQTSQSVDIINGGAKANAIPENTRIVINHRIAIEKTSKAILDRMLGRVQTIARKNEVGLIDYYGNTVLEPTPLGFFNLSILGGNILEPSPVTPSEGEVWDLVAGVTRHVFEDVVFPDMKYPLVMAPVVFSGNTDTRYYWNLTKNIFRYTPAIMDVNLGHIHSVDEQQGIESHLQAIAFFYEFLQAIEE</sequence>
<keyword evidence="14" id="KW-0325">Glycoprotein</keyword>
<dbReference type="PANTHER" id="PTHR45962">
    <property type="entry name" value="N-FATTY-ACYL-AMINO ACID SYNTHASE/HYDROLASE PM20D1"/>
    <property type="match status" value="1"/>
</dbReference>
<dbReference type="GO" id="GO:0016020">
    <property type="term" value="C:membrane"/>
    <property type="evidence" value="ECO:0007669"/>
    <property type="project" value="UniProtKB-SubCell"/>
</dbReference>
<proteinExistence type="inferred from homology"/>
<reference evidence="19" key="2">
    <citation type="submission" date="2014-02" db="EMBL/GenBank/DDBJ databases">
        <title>Complete DNA sequence of /Kuraishia capsulata/ illustrates novel genomic features among budding yeasts (/Saccharomycotina/).</title>
        <authorList>
            <person name="Morales L."/>
            <person name="Noel B."/>
            <person name="Porcel B."/>
            <person name="Marcet-Houben M."/>
            <person name="Hullo M-F."/>
            <person name="Sacerdot C."/>
            <person name="Tekaia F."/>
            <person name="Leh-Louis V."/>
            <person name="Despons L."/>
            <person name="Khanna V."/>
            <person name="Aury J-M."/>
            <person name="Barbe V."/>
            <person name="Couloux A."/>
            <person name="Labadie K."/>
            <person name="Pelletier E."/>
            <person name="Souciet J-L."/>
            <person name="Boekhout T."/>
            <person name="Gabaldon T."/>
            <person name="Wincker P."/>
            <person name="Dujon B."/>
        </authorList>
    </citation>
    <scope>NUCLEOTIDE SEQUENCE</scope>
    <source>
        <strain evidence="19">CBS 1993</strain>
    </source>
</reference>
<keyword evidence="8 16" id="KW-0479">Metal-binding</keyword>
<protein>
    <recommendedName>
        <fullName evidence="18">Peptidase M20 dimerisation domain-containing protein</fullName>
    </recommendedName>
</protein>
<comment type="similarity">
    <text evidence="3">Belongs to the peptidase M20A family.</text>
</comment>
<dbReference type="HOGENOM" id="CLU_021802_11_0_1"/>
<evidence type="ECO:0000256" key="9">
    <source>
        <dbReference type="ARBA" id="ARBA00022801"/>
    </source>
</evidence>
<feature type="binding site" evidence="16">
    <location>
        <position position="195"/>
    </location>
    <ligand>
        <name>Zn(2+)</name>
        <dbReference type="ChEBI" id="CHEBI:29105"/>
        <label>2</label>
    </ligand>
</feature>
<dbReference type="InterPro" id="IPR036264">
    <property type="entry name" value="Bact_exopeptidase_dim_dom"/>
</dbReference>
<dbReference type="CDD" id="cd05674">
    <property type="entry name" value="M20_yscS"/>
    <property type="match status" value="1"/>
</dbReference>
<dbReference type="PANTHER" id="PTHR45962:SF1">
    <property type="entry name" value="N-FATTY-ACYL-AMINO ACID SYNTHASE_HYDROLASE PM20D1"/>
    <property type="match status" value="1"/>
</dbReference>
<feature type="binding site" evidence="16">
    <location>
        <position position="538"/>
    </location>
    <ligand>
        <name>Zn(2+)</name>
        <dbReference type="ChEBI" id="CHEBI:29105"/>
        <label>1</label>
    </ligand>
</feature>
<keyword evidence="13 17" id="KW-0472">Membrane</keyword>
<evidence type="ECO:0000256" key="8">
    <source>
        <dbReference type="ARBA" id="ARBA00022723"/>
    </source>
</evidence>
<keyword evidence="12 17" id="KW-1133">Transmembrane helix</keyword>
<evidence type="ECO:0000256" key="16">
    <source>
        <dbReference type="PIRSR" id="PIRSR037217-2"/>
    </source>
</evidence>
<evidence type="ECO:0000256" key="17">
    <source>
        <dbReference type="SAM" id="Phobius"/>
    </source>
</evidence>
<feature type="binding site" evidence="16">
    <location>
        <position position="258"/>
    </location>
    <ligand>
        <name>Zn(2+)</name>
        <dbReference type="ChEBI" id="CHEBI:29105"/>
        <label>2</label>
    </ligand>
</feature>
<dbReference type="OrthoDB" id="3064516at2759"/>
<keyword evidence="5" id="KW-0121">Carboxypeptidase</keyword>
<evidence type="ECO:0000313" key="20">
    <source>
        <dbReference type="Proteomes" id="UP000019384"/>
    </source>
</evidence>
<dbReference type="GO" id="GO:0046872">
    <property type="term" value="F:metal ion binding"/>
    <property type="evidence" value="ECO:0007669"/>
    <property type="project" value="UniProtKB-KW"/>
</dbReference>
<evidence type="ECO:0000256" key="2">
    <source>
        <dbReference type="ARBA" id="ARBA00004167"/>
    </source>
</evidence>
<evidence type="ECO:0000256" key="13">
    <source>
        <dbReference type="ARBA" id="ARBA00023136"/>
    </source>
</evidence>
<dbReference type="InterPro" id="IPR017141">
    <property type="entry name" value="Pept_M20_carboxypep"/>
</dbReference>
<dbReference type="GO" id="GO:0004181">
    <property type="term" value="F:metallocarboxypeptidase activity"/>
    <property type="evidence" value="ECO:0007669"/>
    <property type="project" value="InterPro"/>
</dbReference>
<dbReference type="Pfam" id="PF07687">
    <property type="entry name" value="M20_dimer"/>
    <property type="match status" value="1"/>
</dbReference>
<feature type="domain" description="Peptidase M20 dimerisation" evidence="18">
    <location>
        <begin position="278"/>
        <end position="431"/>
    </location>
</feature>